<evidence type="ECO:0000313" key="6">
    <source>
        <dbReference type="EMBL" id="KUE75263.1"/>
    </source>
</evidence>
<comment type="similarity">
    <text evidence="2">Belongs to the glycosyl hydrolase 33 family.</text>
</comment>
<dbReference type="Pfam" id="PF02973">
    <property type="entry name" value="Sialidase"/>
    <property type="match status" value="1"/>
</dbReference>
<evidence type="ECO:0000256" key="1">
    <source>
        <dbReference type="ARBA" id="ARBA00000427"/>
    </source>
</evidence>
<feature type="domain" description="Sialidase" evidence="5">
    <location>
        <begin position="231"/>
        <end position="470"/>
    </location>
</feature>
<comment type="catalytic activity">
    <reaction evidence="1">
        <text>Hydrolysis of alpha-(2-&gt;3)-, alpha-(2-&gt;6)-, alpha-(2-&gt;8)- glycosidic linkages of terminal sialic acid residues in oligosaccharides, glycoproteins, glycolipids, colominic acid and synthetic substrates.</text>
        <dbReference type="EC" id="3.2.1.18"/>
    </reaction>
</comment>
<gene>
    <name evidence="6" type="ORF">ASJ35_14745</name>
</gene>
<dbReference type="PANTHER" id="PTHR10628:SF30">
    <property type="entry name" value="EXO-ALPHA-SIALIDASE"/>
    <property type="match status" value="1"/>
</dbReference>
<evidence type="ECO:0000256" key="3">
    <source>
        <dbReference type="ARBA" id="ARBA00012733"/>
    </source>
</evidence>
<dbReference type="Gene3D" id="2.120.10.10">
    <property type="match status" value="2"/>
</dbReference>
<proteinExistence type="inferred from homology"/>
<dbReference type="EMBL" id="LMUA01000025">
    <property type="protein sequence ID" value="KUE75263.1"/>
    <property type="molecule type" value="Genomic_DNA"/>
</dbReference>
<dbReference type="GO" id="GO:0004308">
    <property type="term" value="F:exo-alpha-sialidase activity"/>
    <property type="evidence" value="ECO:0007669"/>
    <property type="project" value="UniProtKB-EC"/>
</dbReference>
<comment type="caution">
    <text evidence="6">The sequence shown here is derived from an EMBL/GenBank/DDBJ whole genome shotgun (WGS) entry which is preliminary data.</text>
</comment>
<evidence type="ECO:0000259" key="5">
    <source>
        <dbReference type="Pfam" id="PF13859"/>
    </source>
</evidence>
<sequence length="496" mass="55671">MQLTKYTPVLELENARILGKDFQNVTQELRAAGTVGDGTIVIRFRNYRKQGYMALLTVLTDQYPASYLTAYIKHANQIGFLKHRVSGDRCVMETRDIHADVSVDFGFVNTVALTARRGEGYALYYNGEKVQTVCDPDAAVLADLTALAPIGKAMLGDFLEPQKMLERHYPFHGDIDFIRIYDTVLPDEWLLGFTGQTKCAPEVPVPKGTWRSRPIRLFDGGMWGSRGYRIPTLLRTKADTLLAFIDQRFYGGADHPNRIHTVVRRSEDGGETWSEPVTVLAMPENAQTIDTCSVQDEQTGRIFLLTDAFPEVMTTFTVSSGTGWRKEGGELCRVLMNGREEYLAHPDGCITRNGAETGLHLDEGDYLWDADGRLLGNIWTEQAPLRLYPTDHLLLLASDDDGKSWQVVRDLNVETKEEWMKFFGCGPGNGIQLQNGPHRGRLLFPVYFFNAHDRQAAALIYSDDHGQTWRRGGFTRGRLAGGRQTAELCGAHRGRV</sequence>
<dbReference type="Proteomes" id="UP000053433">
    <property type="component" value="Unassembled WGS sequence"/>
</dbReference>
<dbReference type="CDD" id="cd15482">
    <property type="entry name" value="Sialidase_non-viral"/>
    <property type="match status" value="1"/>
</dbReference>
<dbReference type="GO" id="GO:0016020">
    <property type="term" value="C:membrane"/>
    <property type="evidence" value="ECO:0007669"/>
    <property type="project" value="TreeGrafter"/>
</dbReference>
<dbReference type="GO" id="GO:0006689">
    <property type="term" value="P:ganglioside catabolic process"/>
    <property type="evidence" value="ECO:0007669"/>
    <property type="project" value="TreeGrafter"/>
</dbReference>
<dbReference type="PANTHER" id="PTHR10628">
    <property type="entry name" value="SIALIDASE"/>
    <property type="match status" value="1"/>
</dbReference>
<feature type="domain" description="Glycoside hydrolase family 33 N-terminal" evidence="4">
    <location>
        <begin position="24"/>
        <end position="198"/>
    </location>
</feature>
<dbReference type="GO" id="GO:0009313">
    <property type="term" value="P:oligosaccharide catabolic process"/>
    <property type="evidence" value="ECO:0007669"/>
    <property type="project" value="TreeGrafter"/>
</dbReference>
<name>A0A0W7TNG7_9FIRM</name>
<reference evidence="6 7" key="1">
    <citation type="submission" date="2015-10" db="EMBL/GenBank/DDBJ databases">
        <title>A novel member of the family Ruminococcaceae isolated from human faeces.</title>
        <authorList>
            <person name="Shkoporov A.N."/>
            <person name="Chaplin A.V."/>
            <person name="Motuzova O.V."/>
            <person name="Kafarskaia L.I."/>
            <person name="Efimov B.A."/>
        </authorList>
    </citation>
    <scope>NUCLEOTIDE SEQUENCE [LARGE SCALE GENOMIC DNA]</scope>
    <source>
        <strain evidence="6 7">668</strain>
    </source>
</reference>
<evidence type="ECO:0000256" key="2">
    <source>
        <dbReference type="ARBA" id="ARBA00009348"/>
    </source>
</evidence>
<dbReference type="GO" id="GO:0005737">
    <property type="term" value="C:cytoplasm"/>
    <property type="evidence" value="ECO:0007669"/>
    <property type="project" value="TreeGrafter"/>
</dbReference>
<evidence type="ECO:0000313" key="7">
    <source>
        <dbReference type="Proteomes" id="UP000053433"/>
    </source>
</evidence>
<dbReference type="EC" id="3.2.1.18" evidence="3"/>
<dbReference type="InterPro" id="IPR011040">
    <property type="entry name" value="Sialidase"/>
</dbReference>
<evidence type="ECO:0000259" key="4">
    <source>
        <dbReference type="Pfam" id="PF02973"/>
    </source>
</evidence>
<protein>
    <recommendedName>
        <fullName evidence="3">exo-alpha-sialidase</fullName>
        <ecNumber evidence="3">3.2.1.18</ecNumber>
    </recommendedName>
</protein>
<organism evidence="6 7">
    <name type="scientific">Ruthenibacterium lactatiformans</name>
    <dbReference type="NCBI Taxonomy" id="1550024"/>
    <lineage>
        <taxon>Bacteria</taxon>
        <taxon>Bacillati</taxon>
        <taxon>Bacillota</taxon>
        <taxon>Clostridia</taxon>
        <taxon>Eubacteriales</taxon>
        <taxon>Oscillospiraceae</taxon>
        <taxon>Ruthenibacterium</taxon>
    </lineage>
</organism>
<dbReference type="InterPro" id="IPR036278">
    <property type="entry name" value="Sialidase_sf"/>
</dbReference>
<dbReference type="InterPro" id="IPR013320">
    <property type="entry name" value="ConA-like_dom_sf"/>
</dbReference>
<accession>A0A0W7TNG7</accession>
<dbReference type="SUPFAM" id="SSF50939">
    <property type="entry name" value="Sialidases"/>
    <property type="match status" value="1"/>
</dbReference>
<dbReference type="SUPFAM" id="SSF49899">
    <property type="entry name" value="Concanavalin A-like lectins/glucanases"/>
    <property type="match status" value="1"/>
</dbReference>
<dbReference type="InterPro" id="IPR026856">
    <property type="entry name" value="Sialidase_fam"/>
</dbReference>
<dbReference type="AlphaFoldDB" id="A0A0W7TNG7"/>
<dbReference type="Gene3D" id="2.60.120.200">
    <property type="match status" value="1"/>
</dbReference>
<dbReference type="Pfam" id="PF13859">
    <property type="entry name" value="BNR_3"/>
    <property type="match status" value="1"/>
</dbReference>
<dbReference type="RefSeq" id="WP_058723652.1">
    <property type="nucleotide sequence ID" value="NZ_LMUA01000025.1"/>
</dbReference>
<dbReference type="InterPro" id="IPR004124">
    <property type="entry name" value="Glyco_hydro_33_N"/>
</dbReference>